<dbReference type="PANTHER" id="PTHR10019">
    <property type="entry name" value="SNF5"/>
    <property type="match status" value="1"/>
</dbReference>
<evidence type="ECO:0000313" key="7">
    <source>
        <dbReference type="Proteomes" id="UP000187209"/>
    </source>
</evidence>
<evidence type="ECO:0000256" key="5">
    <source>
        <dbReference type="ARBA" id="ARBA00023242"/>
    </source>
</evidence>
<dbReference type="AlphaFoldDB" id="A0A1R2CET0"/>
<sequence>MSQSTLAKETGISPSTLALWLAGKLRGNNSKLEGEMEKWLSKQQVPKYRELYPVRSEISQFHRITKHNNIHNEDEGVSELVPIRIDIETEGRRFREFITWESKEPHFTPHSFAEIICEEQKLPQNFVKEITRTVEQKLSRYEKYHPGNYECLQVLEIEVRVDNLVLRDRFIWDINNVDNSPEAFAQSLCADLGLGGDVAASVSNAIREKICFYQKQQQKIRTAPEAIKEIYREKPEEWEPKLRIMNMEF</sequence>
<evidence type="ECO:0000313" key="6">
    <source>
        <dbReference type="EMBL" id="OMJ87465.1"/>
    </source>
</evidence>
<proteinExistence type="inferred from homology"/>
<evidence type="ECO:0000256" key="2">
    <source>
        <dbReference type="ARBA" id="ARBA00010239"/>
    </source>
</evidence>
<dbReference type="Gene3D" id="1.10.260.40">
    <property type="entry name" value="lambda repressor-like DNA-binding domains"/>
    <property type="match status" value="1"/>
</dbReference>
<dbReference type="GO" id="GO:0003677">
    <property type="term" value="F:DNA binding"/>
    <property type="evidence" value="ECO:0007669"/>
    <property type="project" value="InterPro"/>
</dbReference>
<keyword evidence="3" id="KW-0805">Transcription regulation</keyword>
<dbReference type="OrthoDB" id="10258327at2759"/>
<dbReference type="InterPro" id="IPR010982">
    <property type="entry name" value="Lambda_DNA-bd_dom_sf"/>
</dbReference>
<dbReference type="GO" id="GO:0006338">
    <property type="term" value="P:chromatin remodeling"/>
    <property type="evidence" value="ECO:0007669"/>
    <property type="project" value="InterPro"/>
</dbReference>
<accession>A0A1R2CET0</accession>
<reference evidence="6 7" key="1">
    <citation type="submission" date="2016-11" db="EMBL/GenBank/DDBJ databases">
        <title>The macronuclear genome of Stentor coeruleus: a giant cell with tiny introns.</title>
        <authorList>
            <person name="Slabodnick M."/>
            <person name="Ruby J.G."/>
            <person name="Reiff S.B."/>
            <person name="Swart E.C."/>
            <person name="Gosai S."/>
            <person name="Prabakaran S."/>
            <person name="Witkowska E."/>
            <person name="Larue G.E."/>
            <person name="Fisher S."/>
            <person name="Freeman R.M."/>
            <person name="Gunawardena J."/>
            <person name="Chu W."/>
            <person name="Stover N.A."/>
            <person name="Gregory B.D."/>
            <person name="Nowacki M."/>
            <person name="Derisi J."/>
            <person name="Roy S.W."/>
            <person name="Marshall W.F."/>
            <person name="Sood P."/>
        </authorList>
    </citation>
    <scope>NUCLEOTIDE SEQUENCE [LARGE SCALE GENOMIC DNA]</scope>
    <source>
        <strain evidence="6">WM001</strain>
    </source>
</reference>
<comment type="similarity">
    <text evidence="2">Belongs to the SNF5 family.</text>
</comment>
<evidence type="ECO:0000256" key="4">
    <source>
        <dbReference type="ARBA" id="ARBA00023163"/>
    </source>
</evidence>
<protein>
    <submittedName>
        <fullName evidence="6">Uncharacterized protein</fullName>
    </submittedName>
</protein>
<dbReference type="InterPro" id="IPR006939">
    <property type="entry name" value="SNF5"/>
</dbReference>
<dbReference type="Proteomes" id="UP000187209">
    <property type="component" value="Unassembled WGS sequence"/>
</dbReference>
<gene>
    <name evidence="6" type="ORF">SteCoe_10796</name>
</gene>
<comment type="caution">
    <text evidence="6">The sequence shown here is derived from an EMBL/GenBank/DDBJ whole genome shotgun (WGS) entry which is preliminary data.</text>
</comment>
<comment type="subcellular location">
    <subcellularLocation>
        <location evidence="1">Nucleus</location>
    </subcellularLocation>
</comment>
<evidence type="ECO:0000256" key="3">
    <source>
        <dbReference type="ARBA" id="ARBA00023015"/>
    </source>
</evidence>
<dbReference type="GO" id="GO:0000228">
    <property type="term" value="C:nuclear chromosome"/>
    <property type="evidence" value="ECO:0007669"/>
    <property type="project" value="InterPro"/>
</dbReference>
<dbReference type="Pfam" id="PF04855">
    <property type="entry name" value="SNF5"/>
    <property type="match status" value="1"/>
</dbReference>
<dbReference type="EMBL" id="MPUH01000176">
    <property type="protein sequence ID" value="OMJ87465.1"/>
    <property type="molecule type" value="Genomic_DNA"/>
</dbReference>
<name>A0A1R2CET0_9CILI</name>
<keyword evidence="7" id="KW-1185">Reference proteome</keyword>
<evidence type="ECO:0000256" key="1">
    <source>
        <dbReference type="ARBA" id="ARBA00004123"/>
    </source>
</evidence>
<keyword evidence="5" id="KW-0539">Nucleus</keyword>
<keyword evidence="4" id="KW-0804">Transcription</keyword>
<organism evidence="6 7">
    <name type="scientific">Stentor coeruleus</name>
    <dbReference type="NCBI Taxonomy" id="5963"/>
    <lineage>
        <taxon>Eukaryota</taxon>
        <taxon>Sar</taxon>
        <taxon>Alveolata</taxon>
        <taxon>Ciliophora</taxon>
        <taxon>Postciliodesmatophora</taxon>
        <taxon>Heterotrichea</taxon>
        <taxon>Heterotrichida</taxon>
        <taxon>Stentoridae</taxon>
        <taxon>Stentor</taxon>
    </lineage>
</organism>